<dbReference type="AlphaFoldDB" id="A0A3M7SQC7"/>
<accession>A0A3M7SQC7</accession>
<evidence type="ECO:0000313" key="1">
    <source>
        <dbReference type="EMBL" id="RNA38013.1"/>
    </source>
</evidence>
<dbReference type="Proteomes" id="UP000276133">
    <property type="component" value="Unassembled WGS sequence"/>
</dbReference>
<keyword evidence="2" id="KW-1185">Reference proteome</keyword>
<sequence>MPRRCLIDFCLSLSAALTFGLAAICLTKLRLLALAKPTALGSLRAGCLSSWGLLLASFVNLSLSDSFVELDSAIFAGGKDVMSKTYTHQDCEKTAPGVNHQNFYKNEIFF</sequence>
<reference evidence="1 2" key="1">
    <citation type="journal article" date="2018" name="Sci. Rep.">
        <title>Genomic signatures of local adaptation to the degree of environmental predictability in rotifers.</title>
        <authorList>
            <person name="Franch-Gras L."/>
            <person name="Hahn C."/>
            <person name="Garcia-Roger E.M."/>
            <person name="Carmona M.J."/>
            <person name="Serra M."/>
            <person name="Gomez A."/>
        </authorList>
    </citation>
    <scope>NUCLEOTIDE SEQUENCE [LARGE SCALE GENOMIC DNA]</scope>
    <source>
        <strain evidence="1">HYR1</strain>
    </source>
</reference>
<proteinExistence type="predicted"/>
<gene>
    <name evidence="1" type="ORF">BpHYR1_002527</name>
</gene>
<protein>
    <submittedName>
        <fullName evidence="1">Uncharacterized protein</fullName>
    </submittedName>
</protein>
<organism evidence="1 2">
    <name type="scientific">Brachionus plicatilis</name>
    <name type="common">Marine rotifer</name>
    <name type="synonym">Brachionus muelleri</name>
    <dbReference type="NCBI Taxonomy" id="10195"/>
    <lineage>
        <taxon>Eukaryota</taxon>
        <taxon>Metazoa</taxon>
        <taxon>Spiralia</taxon>
        <taxon>Gnathifera</taxon>
        <taxon>Rotifera</taxon>
        <taxon>Eurotatoria</taxon>
        <taxon>Monogononta</taxon>
        <taxon>Pseudotrocha</taxon>
        <taxon>Ploima</taxon>
        <taxon>Brachionidae</taxon>
        <taxon>Brachionus</taxon>
    </lineage>
</organism>
<dbReference type="EMBL" id="REGN01000935">
    <property type="protein sequence ID" value="RNA38013.1"/>
    <property type="molecule type" value="Genomic_DNA"/>
</dbReference>
<evidence type="ECO:0000313" key="2">
    <source>
        <dbReference type="Proteomes" id="UP000276133"/>
    </source>
</evidence>
<comment type="caution">
    <text evidence="1">The sequence shown here is derived from an EMBL/GenBank/DDBJ whole genome shotgun (WGS) entry which is preliminary data.</text>
</comment>
<name>A0A3M7SQC7_BRAPC</name>